<dbReference type="EMBL" id="RCBY01000643">
    <property type="protein sequence ID" value="RQH12942.1"/>
    <property type="molecule type" value="Genomic_DNA"/>
</dbReference>
<dbReference type="Proteomes" id="UP000269154">
    <property type="component" value="Unassembled WGS sequence"/>
</dbReference>
<feature type="non-terminal residue" evidence="1">
    <location>
        <position position="31"/>
    </location>
</feature>
<dbReference type="AlphaFoldDB" id="A0A3N6NTI3"/>
<sequence>MSFVVEIQPEILPQTDNSVGIDLGIKTFATF</sequence>
<protein>
    <submittedName>
        <fullName evidence="1">Transposase</fullName>
    </submittedName>
</protein>
<evidence type="ECO:0000313" key="1">
    <source>
        <dbReference type="EMBL" id="RQH12942.1"/>
    </source>
</evidence>
<name>A0A3N6NTI3_9CYAN</name>
<gene>
    <name evidence="1" type="ORF">D5R40_34700</name>
</gene>
<comment type="caution">
    <text evidence="1">The sequence shown here is derived from an EMBL/GenBank/DDBJ whole genome shotgun (WGS) entry which is preliminary data.</text>
</comment>
<organism evidence="1 2">
    <name type="scientific">Okeania hirsuta</name>
    <dbReference type="NCBI Taxonomy" id="1458930"/>
    <lineage>
        <taxon>Bacteria</taxon>
        <taxon>Bacillati</taxon>
        <taxon>Cyanobacteriota</taxon>
        <taxon>Cyanophyceae</taxon>
        <taxon>Oscillatoriophycideae</taxon>
        <taxon>Oscillatoriales</taxon>
        <taxon>Microcoleaceae</taxon>
        <taxon>Okeania</taxon>
    </lineage>
</organism>
<evidence type="ECO:0000313" key="2">
    <source>
        <dbReference type="Proteomes" id="UP000269154"/>
    </source>
</evidence>
<reference evidence="1 2" key="1">
    <citation type="journal article" date="2018" name="ACS Chem. Biol.">
        <title>Ketoreductase domain dysfunction expands chemodiversity: malyngamide biosynthesis in the cyanobacterium Okeania hirsuta.</title>
        <authorList>
            <person name="Moss N.A."/>
            <person name="Leao T."/>
            <person name="Rankin M."/>
            <person name="McCullough T.M."/>
            <person name="Qu P."/>
            <person name="Korobeynikov A."/>
            <person name="Smith J.L."/>
            <person name="Gerwick L."/>
            <person name="Gerwick W.H."/>
        </authorList>
    </citation>
    <scope>NUCLEOTIDE SEQUENCE [LARGE SCALE GENOMIC DNA]</scope>
    <source>
        <strain evidence="1 2">PAB10Feb10-1</strain>
    </source>
</reference>
<keyword evidence="2" id="KW-1185">Reference proteome</keyword>
<proteinExistence type="predicted"/>
<accession>A0A3N6NTI3</accession>